<evidence type="ECO:0000313" key="5">
    <source>
        <dbReference type="Proteomes" id="UP000322918"/>
    </source>
</evidence>
<keyword evidence="1" id="KW-0378">Hydrolase</keyword>
<gene>
    <name evidence="4" type="ORF">F1649_05950</name>
</gene>
<dbReference type="SUPFAM" id="SSF52266">
    <property type="entry name" value="SGNH hydrolase"/>
    <property type="match status" value="1"/>
</dbReference>
<dbReference type="Gene3D" id="3.40.50.1110">
    <property type="entry name" value="SGNH hydrolase"/>
    <property type="match status" value="2"/>
</dbReference>
<dbReference type="AlphaFoldDB" id="A0A5M9HCW5"/>
<dbReference type="InterPro" id="IPR008979">
    <property type="entry name" value="Galactose-bd-like_sf"/>
</dbReference>
<organism evidence="4 5">
    <name type="scientific">Arcticibacter tournemirensis</name>
    <dbReference type="NCBI Taxonomy" id="699437"/>
    <lineage>
        <taxon>Bacteria</taxon>
        <taxon>Pseudomonadati</taxon>
        <taxon>Bacteroidota</taxon>
        <taxon>Sphingobacteriia</taxon>
        <taxon>Sphingobacteriales</taxon>
        <taxon>Sphingobacteriaceae</taxon>
        <taxon>Arcticibacter</taxon>
    </lineage>
</organism>
<evidence type="ECO:0000313" key="4">
    <source>
        <dbReference type="EMBL" id="KAA8484713.1"/>
    </source>
</evidence>
<evidence type="ECO:0000256" key="1">
    <source>
        <dbReference type="ARBA" id="ARBA00022801"/>
    </source>
</evidence>
<feature type="domain" description="Sialate O-acetylesterase" evidence="3">
    <location>
        <begin position="102"/>
        <end position="208"/>
    </location>
</feature>
<dbReference type="EMBL" id="VWNE01000007">
    <property type="protein sequence ID" value="KAA8484713.1"/>
    <property type="molecule type" value="Genomic_DNA"/>
</dbReference>
<dbReference type="PANTHER" id="PTHR22901">
    <property type="entry name" value="SIALATE O-ACETYLESTERASE"/>
    <property type="match status" value="1"/>
</dbReference>
<feature type="signal peptide" evidence="2">
    <location>
        <begin position="1"/>
        <end position="19"/>
    </location>
</feature>
<dbReference type="RefSeq" id="WP_141816844.1">
    <property type="nucleotide sequence ID" value="NZ_VFPL01000002.1"/>
</dbReference>
<evidence type="ECO:0000256" key="2">
    <source>
        <dbReference type="SAM" id="SignalP"/>
    </source>
</evidence>
<dbReference type="GO" id="GO:0001681">
    <property type="term" value="F:sialate O-acetylesterase activity"/>
    <property type="evidence" value="ECO:0007669"/>
    <property type="project" value="InterPro"/>
</dbReference>
<reference evidence="4 5" key="1">
    <citation type="submission" date="2019-09" db="EMBL/GenBank/DDBJ databases">
        <title>Pararcticibacter amylolyticus gen. nov., sp. nov., isolated from a rottenly hemp rope, and reclassification of Pedobacter tournemirensis as Pararcticibacter tournemirensis comb. nov.</title>
        <authorList>
            <person name="Cai Y."/>
        </authorList>
    </citation>
    <scope>NUCLEOTIDE SEQUENCE [LARGE SCALE GENOMIC DNA]</scope>
    <source>
        <strain evidence="4 5">TF5-37.2-LB10</strain>
    </source>
</reference>
<feature type="domain" description="Sialate O-acetylesterase" evidence="3">
    <location>
        <begin position="421"/>
        <end position="535"/>
    </location>
</feature>
<sequence length="659" mass="73618">MKVCILSFATVFFASATFADIRLPVLFGNNMVLQRDQPIPVWGWADKGEKITVKFRNQLKTTTTGKDGKWRLELDAEKAGGPYSLTVKGKNMITLSDILMGDVWVCSGQSNMEFAVSSSQNATSEIRDAKYNEIRHLEVPKAMAYHPKSDLDRSVSWKIADGEDVARFSAVGYFYARELYKELHVPIGLVHSSWGGTDIETWISQTSLEKSDLFKDGTVATKKDADLQLLIKQRKEQVIKRIKELQGGFPGIGSTTTWKELSFNDGEWHQAKLPGLWEQSIENFDGVVWFRKTIVLSADDAGKPAILELARIDDSDVTYVNGIEVGQMHDKYNERRVYPISAVVLKEGKNVIAVRIEDNGGGGGVYGTSDELKITISDKMYPLSGEWKYQVEEVYENSGTNTGTVGNPNDFPTLLFNAMINPLTDFAIKGVIWYQGENNANRAFQYRTTFPLLINDWRHHWHQGDFPFYFVQLSSWKGANGNSNNGSSWAELREAQSAALALPNTGMAVTIDIGDVNDIHPRNKQDVGKRLAAVALNKTYKKPVAFSGPVFKSIQIRDNQAILSFKYAEGGLWAKDKYGYVKGFEIAGSDQKFYYAKVTIDGDKVVVAHSKVPNPVAVRYGWADDASDGNLYNEAGLPAAPFRTDHWNGITDRVKYSIR</sequence>
<accession>A0A5M9HCW5</accession>
<dbReference type="Proteomes" id="UP000322918">
    <property type="component" value="Unassembled WGS sequence"/>
</dbReference>
<comment type="caution">
    <text evidence="4">The sequence shown here is derived from an EMBL/GenBank/DDBJ whole genome shotgun (WGS) entry which is preliminary data.</text>
</comment>
<dbReference type="InterPro" id="IPR005181">
    <property type="entry name" value="SASA"/>
</dbReference>
<dbReference type="OrthoDB" id="9816001at2"/>
<dbReference type="SUPFAM" id="SSF49785">
    <property type="entry name" value="Galactose-binding domain-like"/>
    <property type="match status" value="1"/>
</dbReference>
<dbReference type="InterPro" id="IPR036514">
    <property type="entry name" value="SGNH_hydro_sf"/>
</dbReference>
<protein>
    <submittedName>
        <fullName evidence="4">Sialate O-acetylesterase</fullName>
    </submittedName>
</protein>
<dbReference type="GO" id="GO:0005975">
    <property type="term" value="P:carbohydrate metabolic process"/>
    <property type="evidence" value="ECO:0007669"/>
    <property type="project" value="TreeGrafter"/>
</dbReference>
<feature type="chain" id="PRO_5024439210" evidence="2">
    <location>
        <begin position="20"/>
        <end position="659"/>
    </location>
</feature>
<evidence type="ECO:0000259" key="3">
    <source>
        <dbReference type="Pfam" id="PF03629"/>
    </source>
</evidence>
<dbReference type="PANTHER" id="PTHR22901:SF0">
    <property type="entry name" value="SIALATE O-ACETYLESTERASE"/>
    <property type="match status" value="1"/>
</dbReference>
<keyword evidence="5" id="KW-1185">Reference proteome</keyword>
<name>A0A5M9HCW5_9SPHI</name>
<dbReference type="InterPro" id="IPR039329">
    <property type="entry name" value="SIAE"/>
</dbReference>
<keyword evidence="2" id="KW-0732">Signal</keyword>
<proteinExistence type="predicted"/>
<dbReference type="Pfam" id="PF03629">
    <property type="entry name" value="SASA"/>
    <property type="match status" value="2"/>
</dbReference>